<reference evidence="1 2" key="1">
    <citation type="journal article" date="2018" name="Int. J. Syst. Evol. Microbiol.">
        <title>Zhouia spongiae sp. nov., isolated from a marine sponge.</title>
        <authorList>
            <person name="Zhuang L."/>
            <person name="Lin B."/>
            <person name="Qin F."/>
            <person name="Luo L."/>
        </authorList>
    </citation>
    <scope>NUCLEOTIDE SEQUENCE [LARGE SCALE GENOMIC DNA]</scope>
    <source>
        <strain evidence="1 2">HN-Y44</strain>
    </source>
</reference>
<name>A0ABY3YJ36_9FLAO</name>
<dbReference type="RefSeq" id="WP_242936129.1">
    <property type="nucleotide sequence ID" value="NZ_CP094326.1"/>
</dbReference>
<keyword evidence="2" id="KW-1185">Reference proteome</keyword>
<protein>
    <recommendedName>
        <fullName evidence="3">Outer membrane lipoprotein carrier protein LolA</fullName>
    </recommendedName>
</protein>
<accession>A0ABY3YJ36</accession>
<sequence length="218" mass="25496">MKKFGFYLFLFSLQGIFAQEIDKDLLRVKQRLDSVESFTASIELDVDISFINMPKKYAEISYQKGERIQFESEDFVMVPKRGLDFSFSNLFKYTFITVDRGVEMRNGETYKALNIIPTDKRADFSIAMLLLDTVNNRIAASEINTKKEGTYQLSLFYENKRTPLPEQVEVAFEVERLKIPLSYMGKDVEVDKKSMKKEDIKKGKIYLNIDDYQIDYIN</sequence>
<organism evidence="1 2">
    <name type="scientific">Zhouia spongiae</name>
    <dbReference type="NCBI Taxonomy" id="2202721"/>
    <lineage>
        <taxon>Bacteria</taxon>
        <taxon>Pseudomonadati</taxon>
        <taxon>Bacteroidota</taxon>
        <taxon>Flavobacteriia</taxon>
        <taxon>Flavobacteriales</taxon>
        <taxon>Flavobacteriaceae</taxon>
        <taxon>Zhouia</taxon>
    </lineage>
</organism>
<evidence type="ECO:0008006" key="3">
    <source>
        <dbReference type="Google" id="ProtNLM"/>
    </source>
</evidence>
<dbReference type="Proteomes" id="UP000829476">
    <property type="component" value="Chromosome"/>
</dbReference>
<evidence type="ECO:0000313" key="2">
    <source>
        <dbReference type="Proteomes" id="UP000829476"/>
    </source>
</evidence>
<gene>
    <name evidence="1" type="ORF">MQE36_11550</name>
</gene>
<evidence type="ECO:0000313" key="1">
    <source>
        <dbReference type="EMBL" id="UNY97718.1"/>
    </source>
</evidence>
<dbReference type="EMBL" id="CP094326">
    <property type="protein sequence ID" value="UNY97718.1"/>
    <property type="molecule type" value="Genomic_DNA"/>
</dbReference>
<proteinExistence type="predicted"/>